<accession>A0A0R1PFC7</accession>
<dbReference type="PATRIC" id="fig|1423746.3.peg.1502"/>
<evidence type="ECO:0000313" key="2">
    <source>
        <dbReference type="EMBL" id="KRL28693.1"/>
    </source>
</evidence>
<reference evidence="2 3" key="1">
    <citation type="journal article" date="2015" name="Genome Announc.">
        <title>Expanding the biotechnology potential of lactobacilli through comparative genomics of 213 strains and associated genera.</title>
        <authorList>
            <person name="Sun Z."/>
            <person name="Harris H.M."/>
            <person name="McCann A."/>
            <person name="Guo C."/>
            <person name="Argimon S."/>
            <person name="Zhang W."/>
            <person name="Yang X."/>
            <person name="Jeffery I.B."/>
            <person name="Cooney J.C."/>
            <person name="Kagawa T.F."/>
            <person name="Liu W."/>
            <person name="Song Y."/>
            <person name="Salvetti E."/>
            <person name="Wrobel A."/>
            <person name="Rasinkangas P."/>
            <person name="Parkhill J."/>
            <person name="Rea M.C."/>
            <person name="O'Sullivan O."/>
            <person name="Ritari J."/>
            <person name="Douillard F.P."/>
            <person name="Paul Ross R."/>
            <person name="Yang R."/>
            <person name="Briner A.E."/>
            <person name="Felis G.E."/>
            <person name="de Vos W.M."/>
            <person name="Barrangou R."/>
            <person name="Klaenhammer T.R."/>
            <person name="Caufield P.W."/>
            <person name="Cui Y."/>
            <person name="Zhang H."/>
            <person name="O'Toole P.W."/>
        </authorList>
    </citation>
    <scope>NUCLEOTIDE SEQUENCE [LARGE SCALE GENOMIC DNA]</scope>
    <source>
        <strain evidence="2 3">DSM 13145</strain>
    </source>
</reference>
<protein>
    <submittedName>
        <fullName evidence="2">Uncharacterized protein</fullName>
    </submittedName>
</protein>
<keyword evidence="1" id="KW-0812">Transmembrane</keyword>
<gene>
    <name evidence="2" type="ORF">FD27_GL001472</name>
</gene>
<feature type="transmembrane region" description="Helical" evidence="1">
    <location>
        <begin position="7"/>
        <end position="29"/>
    </location>
</feature>
<proteinExistence type="predicted"/>
<keyword evidence="1" id="KW-0472">Membrane</keyword>
<evidence type="ECO:0000313" key="3">
    <source>
        <dbReference type="Proteomes" id="UP000051445"/>
    </source>
</evidence>
<dbReference type="STRING" id="1423746.FD27_GL001472"/>
<sequence>MKKMQKAIVWIRAIFWLVVVVLTFCNMMMLSMDLMAIGMFLEAVNCLYTFYHQK</sequence>
<evidence type="ECO:0000256" key="1">
    <source>
        <dbReference type="SAM" id="Phobius"/>
    </source>
</evidence>
<dbReference type="AlphaFoldDB" id="A0A0R1PFC7"/>
<name>A0A0R1PFC7_9LACO</name>
<organism evidence="2 3">
    <name type="scientific">Limosilactobacillus frumenti DSM 13145</name>
    <dbReference type="NCBI Taxonomy" id="1423746"/>
    <lineage>
        <taxon>Bacteria</taxon>
        <taxon>Bacillati</taxon>
        <taxon>Bacillota</taxon>
        <taxon>Bacilli</taxon>
        <taxon>Lactobacillales</taxon>
        <taxon>Lactobacillaceae</taxon>
        <taxon>Limosilactobacillus</taxon>
    </lineage>
</organism>
<keyword evidence="1" id="KW-1133">Transmembrane helix</keyword>
<dbReference type="EMBL" id="AZER01000003">
    <property type="protein sequence ID" value="KRL28693.1"/>
    <property type="molecule type" value="Genomic_DNA"/>
</dbReference>
<comment type="caution">
    <text evidence="2">The sequence shown here is derived from an EMBL/GenBank/DDBJ whole genome shotgun (WGS) entry which is preliminary data.</text>
</comment>
<dbReference type="Proteomes" id="UP000051445">
    <property type="component" value="Unassembled WGS sequence"/>
</dbReference>
<keyword evidence="3" id="KW-1185">Reference proteome</keyword>